<organism evidence="4 5">
    <name type="scientific">Mytilus coruscus</name>
    <name type="common">Sea mussel</name>
    <dbReference type="NCBI Taxonomy" id="42192"/>
    <lineage>
        <taxon>Eukaryota</taxon>
        <taxon>Metazoa</taxon>
        <taxon>Spiralia</taxon>
        <taxon>Lophotrochozoa</taxon>
        <taxon>Mollusca</taxon>
        <taxon>Bivalvia</taxon>
        <taxon>Autobranchia</taxon>
        <taxon>Pteriomorphia</taxon>
        <taxon>Mytilida</taxon>
        <taxon>Mytiloidea</taxon>
        <taxon>Mytilidae</taxon>
        <taxon>Mytilinae</taxon>
        <taxon>Mytilus</taxon>
    </lineage>
</organism>
<evidence type="ECO:0000256" key="3">
    <source>
        <dbReference type="ARBA" id="ARBA00022777"/>
    </source>
</evidence>
<reference evidence="4 5" key="1">
    <citation type="submission" date="2020-06" db="EMBL/GenBank/DDBJ databases">
        <authorList>
            <person name="Li R."/>
            <person name="Bekaert M."/>
        </authorList>
    </citation>
    <scope>NUCLEOTIDE SEQUENCE [LARGE SCALE GENOMIC DNA]</scope>
    <source>
        <strain evidence="5">wild</strain>
    </source>
</reference>
<dbReference type="EMBL" id="CACVKT020001608">
    <property type="protein sequence ID" value="CAC5369641.1"/>
    <property type="molecule type" value="Genomic_DNA"/>
</dbReference>
<keyword evidence="3" id="KW-0418">Kinase</keyword>
<evidence type="ECO:0000313" key="5">
    <source>
        <dbReference type="Proteomes" id="UP000507470"/>
    </source>
</evidence>
<dbReference type="OrthoDB" id="5829348at2759"/>
<dbReference type="Proteomes" id="UP000507470">
    <property type="component" value="Unassembled WGS sequence"/>
</dbReference>
<evidence type="ECO:0000256" key="2">
    <source>
        <dbReference type="ARBA" id="ARBA00022741"/>
    </source>
</evidence>
<proteinExistence type="predicted"/>
<keyword evidence="2" id="KW-0547">Nucleotide-binding</keyword>
<dbReference type="AlphaFoldDB" id="A0A6J8ANU6"/>
<dbReference type="GO" id="GO:0005524">
    <property type="term" value="F:ATP binding"/>
    <property type="evidence" value="ECO:0007669"/>
    <property type="project" value="InterPro"/>
</dbReference>
<dbReference type="InterPro" id="IPR000850">
    <property type="entry name" value="Adenylat/UMP-CMP_kin"/>
</dbReference>
<protein>
    <recommendedName>
        <fullName evidence="6">Adenylate kinase</fullName>
    </recommendedName>
</protein>
<accession>A0A6J8ANU6</accession>
<dbReference type="InterPro" id="IPR027417">
    <property type="entry name" value="P-loop_NTPase"/>
</dbReference>
<evidence type="ECO:0000256" key="1">
    <source>
        <dbReference type="ARBA" id="ARBA00022679"/>
    </source>
</evidence>
<dbReference type="GO" id="GO:0019205">
    <property type="term" value="F:nucleobase-containing compound kinase activity"/>
    <property type="evidence" value="ECO:0007669"/>
    <property type="project" value="InterPro"/>
</dbReference>
<keyword evidence="1" id="KW-0808">Transferase</keyword>
<evidence type="ECO:0008006" key="6">
    <source>
        <dbReference type="Google" id="ProtNLM"/>
    </source>
</evidence>
<sequence>MGCGGSTDSPKAEHGNRRTSIFAKPVVNLDIGENVKLKESNPKLIFVFGGPGSKKGKMVYNIAQVFGFNTLNVENIILEELAKKLDEPDPSRLTAQVQQLIKAQPELLRLDVVLKWVAKALSEMNKDQTILVDWMPNLKYMQMVSTFVKDCHHEFRFFEDKYPVSFAFYMLISQEKFVKKAVAECAKHPTATPKGKEGAAQTDEADVTRTSKRATLFTNAVKPFIDLFSKTGRLATLDMSTGNADELWEKVVEFFSELNISFTRKIDNVILFTFTEADCIKLEIDRYNIDRICIKDLPIDLGQPAEKLIKVFVKLLDTTDPIKKVFNIDCSGTCIQKDSLTKEYKKKIVFQDFGSYELTKFVPLIHPGKVKPTHLKAIASTENELCLFPEDTPIMLCHWIVSVMRSARDK</sequence>
<evidence type="ECO:0000313" key="4">
    <source>
        <dbReference type="EMBL" id="CAC5369641.1"/>
    </source>
</evidence>
<dbReference type="GO" id="GO:0006139">
    <property type="term" value="P:nucleobase-containing compound metabolic process"/>
    <property type="evidence" value="ECO:0007669"/>
    <property type="project" value="InterPro"/>
</dbReference>
<dbReference type="PANTHER" id="PTHR23359">
    <property type="entry name" value="NUCLEOTIDE KINASE"/>
    <property type="match status" value="1"/>
</dbReference>
<dbReference type="SUPFAM" id="SSF52540">
    <property type="entry name" value="P-loop containing nucleoside triphosphate hydrolases"/>
    <property type="match status" value="1"/>
</dbReference>
<dbReference type="Gene3D" id="3.40.50.300">
    <property type="entry name" value="P-loop containing nucleotide triphosphate hydrolases"/>
    <property type="match status" value="1"/>
</dbReference>
<name>A0A6J8ANU6_MYTCO</name>
<keyword evidence="5" id="KW-1185">Reference proteome</keyword>
<gene>
    <name evidence="4" type="ORF">MCOR_8768</name>
</gene>